<dbReference type="SUPFAM" id="SSF52540">
    <property type="entry name" value="P-loop containing nucleoside triphosphate hydrolases"/>
    <property type="match status" value="1"/>
</dbReference>
<keyword evidence="1" id="KW-0547">Nucleotide-binding</keyword>
<dbReference type="InterPro" id="IPR015854">
    <property type="entry name" value="ABC_transpr_LolD-like"/>
</dbReference>
<reference evidence="4 5" key="1">
    <citation type="submission" date="2012-10" db="EMBL/GenBank/DDBJ databases">
        <title>Genome sequencing of Tanticharoenia sakaeratensis NBRC 103193.</title>
        <authorList>
            <person name="Azuma Y."/>
            <person name="Hadano H."/>
            <person name="Hirakawa H."/>
            <person name="Matsushita K."/>
        </authorList>
    </citation>
    <scope>NUCLEOTIDE SEQUENCE [LARGE SCALE GENOMIC DNA]</scope>
    <source>
        <strain evidence="4 5">NBRC 103193</strain>
    </source>
</reference>
<dbReference type="EMBL" id="BALE01000010">
    <property type="protein sequence ID" value="GAN53716.1"/>
    <property type="molecule type" value="Genomic_DNA"/>
</dbReference>
<evidence type="ECO:0000256" key="2">
    <source>
        <dbReference type="ARBA" id="ARBA00022840"/>
    </source>
</evidence>
<sequence>MQHHSACAPPACGRAMIRLRNLCLTVGGAANGGRGRIVLDQANCDIPQGGFRWLLGPSGAGKSTLLRALQLAHPPERGTLEVLGADPAHAGRRATARLRRRIGAVHQDYRLLPELSVFDNVALPLRLDGMAERSIREEVDAILSWLRISPLRDRSPRYLSGGEQQRTAIARALVKRPGLLLADEPTNALDETESLRLVRLFEELSGLGTTVVIATHNPALPRLVPARALVLDGRGQMVESAP</sequence>
<dbReference type="InterPro" id="IPR003593">
    <property type="entry name" value="AAA+_ATPase"/>
</dbReference>
<feature type="domain" description="ABC transporter" evidence="3">
    <location>
        <begin position="17"/>
        <end position="242"/>
    </location>
</feature>
<dbReference type="InterPro" id="IPR027417">
    <property type="entry name" value="P-loop_NTPase"/>
</dbReference>
<dbReference type="PANTHER" id="PTHR24220">
    <property type="entry name" value="IMPORT ATP-BINDING PROTEIN"/>
    <property type="match status" value="1"/>
</dbReference>
<dbReference type="STRING" id="1231623.Tasa_010_263"/>
<dbReference type="GO" id="GO:0005886">
    <property type="term" value="C:plasma membrane"/>
    <property type="evidence" value="ECO:0007669"/>
    <property type="project" value="TreeGrafter"/>
</dbReference>
<dbReference type="Gene3D" id="3.40.50.300">
    <property type="entry name" value="P-loop containing nucleotide triphosphate hydrolases"/>
    <property type="match status" value="1"/>
</dbReference>
<dbReference type="GO" id="GO:0005524">
    <property type="term" value="F:ATP binding"/>
    <property type="evidence" value="ECO:0007669"/>
    <property type="project" value="UniProtKB-KW"/>
</dbReference>
<comment type="caution">
    <text evidence="4">The sequence shown here is derived from an EMBL/GenBank/DDBJ whole genome shotgun (WGS) entry which is preliminary data.</text>
</comment>
<dbReference type="PANTHER" id="PTHR24220:SF470">
    <property type="entry name" value="CELL DIVISION ATP-BINDING PROTEIN FTSE"/>
    <property type="match status" value="1"/>
</dbReference>
<name>A0A0D6MJQ6_9PROT</name>
<dbReference type="PROSITE" id="PS50893">
    <property type="entry name" value="ABC_TRANSPORTER_2"/>
    <property type="match status" value="1"/>
</dbReference>
<evidence type="ECO:0000256" key="1">
    <source>
        <dbReference type="ARBA" id="ARBA00022741"/>
    </source>
</evidence>
<evidence type="ECO:0000313" key="4">
    <source>
        <dbReference type="EMBL" id="GAN53716.1"/>
    </source>
</evidence>
<evidence type="ECO:0000259" key="3">
    <source>
        <dbReference type="PROSITE" id="PS50893"/>
    </source>
</evidence>
<evidence type="ECO:0000313" key="5">
    <source>
        <dbReference type="Proteomes" id="UP000032679"/>
    </source>
</evidence>
<dbReference type="GO" id="GO:0016887">
    <property type="term" value="F:ATP hydrolysis activity"/>
    <property type="evidence" value="ECO:0007669"/>
    <property type="project" value="InterPro"/>
</dbReference>
<proteinExistence type="predicted"/>
<keyword evidence="4" id="KW-0131">Cell cycle</keyword>
<dbReference type="Proteomes" id="UP000032679">
    <property type="component" value="Unassembled WGS sequence"/>
</dbReference>
<dbReference type="Pfam" id="PF00005">
    <property type="entry name" value="ABC_tran"/>
    <property type="match status" value="1"/>
</dbReference>
<dbReference type="AlphaFoldDB" id="A0A0D6MJQ6"/>
<dbReference type="SMART" id="SM00382">
    <property type="entry name" value="AAA"/>
    <property type="match status" value="1"/>
</dbReference>
<organism evidence="4 5">
    <name type="scientific">Tanticharoenia sakaeratensis NBRC 103193</name>
    <dbReference type="NCBI Taxonomy" id="1231623"/>
    <lineage>
        <taxon>Bacteria</taxon>
        <taxon>Pseudomonadati</taxon>
        <taxon>Pseudomonadota</taxon>
        <taxon>Alphaproteobacteria</taxon>
        <taxon>Acetobacterales</taxon>
        <taxon>Acetobacteraceae</taxon>
        <taxon>Tanticharoenia</taxon>
    </lineage>
</organism>
<gene>
    <name evidence="4" type="ORF">Tasa_010_263</name>
</gene>
<protein>
    <submittedName>
        <fullName evidence="4">Cell division ATP-binding protein FtsE</fullName>
    </submittedName>
</protein>
<dbReference type="InterPro" id="IPR003439">
    <property type="entry name" value="ABC_transporter-like_ATP-bd"/>
</dbReference>
<accession>A0A0D6MJQ6</accession>
<dbReference type="GO" id="GO:0051301">
    <property type="term" value="P:cell division"/>
    <property type="evidence" value="ECO:0007669"/>
    <property type="project" value="UniProtKB-KW"/>
</dbReference>
<keyword evidence="2 4" id="KW-0067">ATP-binding</keyword>
<keyword evidence="5" id="KW-1185">Reference proteome</keyword>
<dbReference type="GO" id="GO:0022857">
    <property type="term" value="F:transmembrane transporter activity"/>
    <property type="evidence" value="ECO:0007669"/>
    <property type="project" value="TreeGrafter"/>
</dbReference>
<keyword evidence="4" id="KW-0132">Cell division</keyword>